<organism evidence="1 2">
    <name type="scientific">Vibrio algivorus</name>
    <dbReference type="NCBI Taxonomy" id="1667024"/>
    <lineage>
        <taxon>Bacteria</taxon>
        <taxon>Pseudomonadati</taxon>
        <taxon>Pseudomonadota</taxon>
        <taxon>Gammaproteobacteria</taxon>
        <taxon>Vibrionales</taxon>
        <taxon>Vibrionaceae</taxon>
        <taxon>Vibrio</taxon>
    </lineage>
</organism>
<gene>
    <name evidence="1" type="primary">bamC</name>
    <name evidence="1" type="ORF">FOF44_03195</name>
</gene>
<name>A0A557PER2_9VIBR</name>
<reference evidence="1 2" key="1">
    <citation type="submission" date="2019-07" db="EMBL/GenBank/DDBJ databases">
        <title>The draft genome sequence of Vibrio algivorus M1486.</title>
        <authorList>
            <person name="Meng X."/>
        </authorList>
    </citation>
    <scope>NUCLEOTIDE SEQUENCE [LARGE SCALE GENOMIC DNA]</scope>
    <source>
        <strain evidence="1 2">M1486</strain>
    </source>
</reference>
<dbReference type="Proteomes" id="UP000319828">
    <property type="component" value="Unassembled WGS sequence"/>
</dbReference>
<dbReference type="AlphaFoldDB" id="A0A557PER2"/>
<proteinExistence type="predicted"/>
<accession>A0A557PER2</accession>
<evidence type="ECO:0000313" key="2">
    <source>
        <dbReference type="Proteomes" id="UP000319828"/>
    </source>
</evidence>
<evidence type="ECO:0000313" key="1">
    <source>
        <dbReference type="EMBL" id="TVO39126.1"/>
    </source>
</evidence>
<protein>
    <submittedName>
        <fullName evidence="1">Outer membrane protein assembly factor BamC</fullName>
    </submittedName>
</protein>
<dbReference type="EMBL" id="VMKJ01000003">
    <property type="protein sequence ID" value="TVO39126.1"/>
    <property type="molecule type" value="Genomic_DNA"/>
</dbReference>
<comment type="caution">
    <text evidence="1">The sequence shown here is derived from an EMBL/GenBank/DDBJ whole genome shotgun (WGS) entry which is preliminary data.</text>
</comment>
<sequence length="102" mass="11542">MKSQHRITVSPQGKANQIKVKTLVLRGSQKVNLQVVERDSPRNVTRMSHAALSFLERAKRRSSNKPRETKNPLNCVILKSDEGAQFRISYDTLLTQLSLNAL</sequence>